<feature type="compositionally biased region" description="Basic residues" evidence="1">
    <location>
        <begin position="220"/>
        <end position="230"/>
    </location>
</feature>
<organism evidence="2 3">
    <name type="scientific">Reticulomyxa filosa</name>
    <dbReference type="NCBI Taxonomy" id="46433"/>
    <lineage>
        <taxon>Eukaryota</taxon>
        <taxon>Sar</taxon>
        <taxon>Rhizaria</taxon>
        <taxon>Retaria</taxon>
        <taxon>Foraminifera</taxon>
        <taxon>Monothalamids</taxon>
        <taxon>Reticulomyxidae</taxon>
        <taxon>Reticulomyxa</taxon>
    </lineage>
</organism>
<feature type="region of interest" description="Disordered" evidence="1">
    <location>
        <begin position="219"/>
        <end position="257"/>
    </location>
</feature>
<proteinExistence type="predicted"/>
<evidence type="ECO:0000313" key="3">
    <source>
        <dbReference type="Proteomes" id="UP000023152"/>
    </source>
</evidence>
<name>X6L8S2_RETFI</name>
<evidence type="ECO:0000313" key="2">
    <source>
        <dbReference type="EMBL" id="ETN98402.1"/>
    </source>
</evidence>
<keyword evidence="3" id="KW-1185">Reference proteome</keyword>
<accession>X6L8S2</accession>
<dbReference type="EMBL" id="ASPP01046805">
    <property type="protein sequence ID" value="ETN98402.1"/>
    <property type="molecule type" value="Genomic_DNA"/>
</dbReference>
<sequence length="257" mass="30051">MVKRTTTTTAKSWQDDRQVIFNSWKMDDQICEWSNMQRVTRTTKFFLSCGSDLKLIKECVEYPTVPHEQTKFLFCRIVITNCCHRQRYIECIDTEAHHRWNVVRLVIEANGIDNGELTEGKDKKTTDKNKTKISLSKLDESEYNEINCELRFSHDCIRGVVRDATRSFTVRSGLRNDKTQTNNNPFTAFHDKHKQHNDSNAFGNLLELSLKTRSDIKTKTFPKKKKKKQRLNPPILIKKNKDKEHISQIGQKDGRTS</sequence>
<dbReference type="AlphaFoldDB" id="X6L8S2"/>
<reference evidence="2 3" key="1">
    <citation type="journal article" date="2013" name="Curr. Biol.">
        <title>The Genome of the Foraminiferan Reticulomyxa filosa.</title>
        <authorList>
            <person name="Glockner G."/>
            <person name="Hulsmann N."/>
            <person name="Schleicher M."/>
            <person name="Noegel A.A."/>
            <person name="Eichinger L."/>
            <person name="Gallinger C."/>
            <person name="Pawlowski J."/>
            <person name="Sierra R."/>
            <person name="Euteneuer U."/>
            <person name="Pillet L."/>
            <person name="Moustafa A."/>
            <person name="Platzer M."/>
            <person name="Groth M."/>
            <person name="Szafranski K."/>
            <person name="Schliwa M."/>
        </authorList>
    </citation>
    <scope>NUCLEOTIDE SEQUENCE [LARGE SCALE GENOMIC DNA]</scope>
</reference>
<feature type="compositionally biased region" description="Basic and acidic residues" evidence="1">
    <location>
        <begin position="239"/>
        <end position="257"/>
    </location>
</feature>
<gene>
    <name evidence="2" type="ORF">RFI_39097</name>
</gene>
<dbReference type="Proteomes" id="UP000023152">
    <property type="component" value="Unassembled WGS sequence"/>
</dbReference>
<comment type="caution">
    <text evidence="2">The sequence shown here is derived from an EMBL/GenBank/DDBJ whole genome shotgun (WGS) entry which is preliminary data.</text>
</comment>
<protein>
    <submittedName>
        <fullName evidence="2">Uncharacterized protein</fullName>
    </submittedName>
</protein>
<evidence type="ECO:0000256" key="1">
    <source>
        <dbReference type="SAM" id="MobiDB-lite"/>
    </source>
</evidence>